<gene>
    <name evidence="7" type="ORF">M1E25_06560</name>
</gene>
<name>A0ABT0X396_9ACTN</name>
<dbReference type="PROSITE" id="PS51257">
    <property type="entry name" value="PROKAR_LIPOPROTEIN"/>
    <property type="match status" value="1"/>
</dbReference>
<dbReference type="InterPro" id="IPR039424">
    <property type="entry name" value="SBP_5"/>
</dbReference>
<evidence type="ECO:0000256" key="4">
    <source>
        <dbReference type="ARBA" id="ARBA00022729"/>
    </source>
</evidence>
<evidence type="ECO:0000256" key="1">
    <source>
        <dbReference type="ARBA" id="ARBA00004196"/>
    </source>
</evidence>
<dbReference type="Pfam" id="PF00496">
    <property type="entry name" value="SBP_bac_5"/>
    <property type="match status" value="1"/>
</dbReference>
<comment type="subcellular location">
    <subcellularLocation>
        <location evidence="1">Cell envelope</location>
    </subcellularLocation>
</comment>
<evidence type="ECO:0000313" key="7">
    <source>
        <dbReference type="EMBL" id="MCM2577017.1"/>
    </source>
</evidence>
<evidence type="ECO:0000256" key="5">
    <source>
        <dbReference type="SAM" id="SignalP"/>
    </source>
</evidence>
<dbReference type="RefSeq" id="WP_251411092.1">
    <property type="nucleotide sequence ID" value="NZ_JAMQGM010000015.1"/>
</dbReference>
<protein>
    <submittedName>
        <fullName evidence="7">ABC transporter substrate-binding protein</fullName>
    </submittedName>
</protein>
<evidence type="ECO:0000256" key="2">
    <source>
        <dbReference type="ARBA" id="ARBA00005695"/>
    </source>
</evidence>
<keyword evidence="4 5" id="KW-0732">Signal</keyword>
<reference evidence="7" key="1">
    <citation type="journal article" date="2023" name="Int. J. Syst. Evol. Microbiol.">
        <title>Streptomyces meridianus sp. nov. isolated from brackish water of the Tagus estuary in Alcochete, Portugal.</title>
        <authorList>
            <person name="Santos J.D.N."/>
            <person name="Klimek D."/>
            <person name="Calusinska M."/>
            <person name="Lobo Da Cunha A."/>
            <person name="Catita J."/>
            <person name="Goncalves H."/>
            <person name="Gonzalez I."/>
            <person name="Reyes F."/>
            <person name="Lage O.M."/>
        </authorList>
    </citation>
    <scope>NUCLEOTIDE SEQUENCE</scope>
    <source>
        <strain evidence="7">MTZ3.1</strain>
    </source>
</reference>
<proteinExistence type="inferred from homology"/>
<keyword evidence="3" id="KW-0813">Transport</keyword>
<dbReference type="PIRSF" id="PIRSF002741">
    <property type="entry name" value="MppA"/>
    <property type="match status" value="1"/>
</dbReference>
<dbReference type="Gene3D" id="3.90.76.10">
    <property type="entry name" value="Dipeptide-binding Protein, Domain 1"/>
    <property type="match status" value="1"/>
</dbReference>
<comment type="caution">
    <text evidence="7">The sequence shown here is derived from an EMBL/GenBank/DDBJ whole genome shotgun (WGS) entry which is preliminary data.</text>
</comment>
<keyword evidence="8" id="KW-1185">Reference proteome</keyword>
<dbReference type="Gene3D" id="3.10.105.10">
    <property type="entry name" value="Dipeptide-binding Protein, Domain 3"/>
    <property type="match status" value="1"/>
</dbReference>
<evidence type="ECO:0000313" key="8">
    <source>
        <dbReference type="Proteomes" id="UP001167160"/>
    </source>
</evidence>
<feature type="signal peptide" evidence="5">
    <location>
        <begin position="1"/>
        <end position="20"/>
    </location>
</feature>
<dbReference type="InterPro" id="IPR000914">
    <property type="entry name" value="SBP_5_dom"/>
</dbReference>
<evidence type="ECO:0000256" key="3">
    <source>
        <dbReference type="ARBA" id="ARBA00022448"/>
    </source>
</evidence>
<sequence length="533" mass="58868">MNRKTLVLPVVMGMLAPVLAGCGGSDAAEGAAPIVVGTTDQFSAVPEAPAPFDPAQSYDAASWNILRNTFQTLMRLPRSGGDPVPEAATRCGFSDRRNEQYRCTLRSGLKFANGHALTSEDVKFSVDRILNIKYENGPIGLLSNIDEVETPSAREVVFHLKSPDATFPHKLATPAASIMDSEVYDEGALRKGYDVDGSGPYRLKTRIGDGRVLSAVFTRNPHYKGGLKIKNNKIEMRFLSDSGAMESALKKGEIDMMTRTMSPDQVRRFDLSTDEEIELVEMPGQEIRYLAFNTDDKVVGRKAVRQAMAQLIDRQALVRDVYARTAKPLYSIVPTSVGSHVNSFYNKYGEPDANAARAILRRAGISTPVKLTLSYTTDHYGSATAKEFKTLQSQLNRGGLFDVSIQGVPWTKFRAGQAKRSYGVYGMGWFPDFPDADNFTDPFFGKDNFLHSPYRNSTIQSRLIPRTRQEAERTAAADNFKKIQDIVAEDVPVLPLWQGQQYVAARGDVTGLEWALNSASVLQLWELDRSVPG</sequence>
<organism evidence="7 8">
    <name type="scientific">Streptomyces meridianus</name>
    <dbReference type="NCBI Taxonomy" id="2938945"/>
    <lineage>
        <taxon>Bacteria</taxon>
        <taxon>Bacillati</taxon>
        <taxon>Actinomycetota</taxon>
        <taxon>Actinomycetes</taxon>
        <taxon>Kitasatosporales</taxon>
        <taxon>Streptomycetaceae</taxon>
        <taxon>Streptomyces</taxon>
    </lineage>
</organism>
<dbReference type="Proteomes" id="UP001167160">
    <property type="component" value="Unassembled WGS sequence"/>
</dbReference>
<dbReference type="PANTHER" id="PTHR30290">
    <property type="entry name" value="PERIPLASMIC BINDING COMPONENT OF ABC TRANSPORTER"/>
    <property type="match status" value="1"/>
</dbReference>
<dbReference type="SUPFAM" id="SSF53850">
    <property type="entry name" value="Periplasmic binding protein-like II"/>
    <property type="match status" value="1"/>
</dbReference>
<dbReference type="PANTHER" id="PTHR30290:SF10">
    <property type="entry name" value="PERIPLASMIC OLIGOPEPTIDE-BINDING PROTEIN-RELATED"/>
    <property type="match status" value="1"/>
</dbReference>
<accession>A0ABT0X396</accession>
<comment type="similarity">
    <text evidence="2">Belongs to the bacterial solute-binding protein 5 family.</text>
</comment>
<dbReference type="Gene3D" id="3.40.190.10">
    <property type="entry name" value="Periplasmic binding protein-like II"/>
    <property type="match status" value="1"/>
</dbReference>
<dbReference type="EMBL" id="JAMQGM010000015">
    <property type="protein sequence ID" value="MCM2577017.1"/>
    <property type="molecule type" value="Genomic_DNA"/>
</dbReference>
<feature type="domain" description="Solute-binding protein family 5" evidence="6">
    <location>
        <begin position="83"/>
        <end position="448"/>
    </location>
</feature>
<dbReference type="InterPro" id="IPR030678">
    <property type="entry name" value="Peptide/Ni-bd"/>
</dbReference>
<evidence type="ECO:0000259" key="6">
    <source>
        <dbReference type="Pfam" id="PF00496"/>
    </source>
</evidence>
<feature type="chain" id="PRO_5047450407" evidence="5">
    <location>
        <begin position="21"/>
        <end position="533"/>
    </location>
</feature>